<dbReference type="PANTHER" id="PTHR15893">
    <property type="entry name" value="RIBOSOMAL PROTEIN L27"/>
    <property type="match status" value="1"/>
</dbReference>
<comment type="caution">
    <text evidence="9">The sequence shown here is derived from an EMBL/GenBank/DDBJ whole genome shotgun (WGS) entry which is preliminary data.</text>
</comment>
<evidence type="ECO:0000256" key="3">
    <source>
        <dbReference type="ARBA" id="ARBA00022946"/>
    </source>
</evidence>
<keyword evidence="5" id="KW-0496">Mitochondrion</keyword>
<dbReference type="PRINTS" id="PR00063">
    <property type="entry name" value="RIBOSOMALL27"/>
</dbReference>
<dbReference type="Proteomes" id="UP001347796">
    <property type="component" value="Unassembled WGS sequence"/>
</dbReference>
<evidence type="ECO:0000256" key="2">
    <source>
        <dbReference type="ARBA" id="ARBA00010797"/>
    </source>
</evidence>
<dbReference type="GO" id="GO:0006412">
    <property type="term" value="P:translation"/>
    <property type="evidence" value="ECO:0007669"/>
    <property type="project" value="InterPro"/>
</dbReference>
<gene>
    <name evidence="9" type="ORF">SNE40_020174</name>
</gene>
<dbReference type="AlphaFoldDB" id="A0AAN8G299"/>
<protein>
    <recommendedName>
        <fullName evidence="7">Large ribosomal subunit protein bL27m</fullName>
    </recommendedName>
    <alternativeName>
        <fullName evidence="8">39S ribosomal protein L27, mitochondrial</fullName>
    </alternativeName>
</protein>
<evidence type="ECO:0000256" key="1">
    <source>
        <dbReference type="ARBA" id="ARBA00004173"/>
    </source>
</evidence>
<comment type="similarity">
    <text evidence="2">Belongs to the bacterial ribosomal protein bL27 family.</text>
</comment>
<dbReference type="GO" id="GO:0003735">
    <property type="term" value="F:structural constituent of ribosome"/>
    <property type="evidence" value="ECO:0007669"/>
    <property type="project" value="InterPro"/>
</dbReference>
<reference evidence="9 10" key="1">
    <citation type="submission" date="2024-01" db="EMBL/GenBank/DDBJ databases">
        <title>The genome of the rayed Mediterranean limpet Patella caerulea (Linnaeus, 1758).</title>
        <authorList>
            <person name="Anh-Thu Weber A."/>
            <person name="Halstead-Nussloch G."/>
        </authorList>
    </citation>
    <scope>NUCLEOTIDE SEQUENCE [LARGE SCALE GENOMIC DNA]</scope>
    <source>
        <strain evidence="9">AATW-2023a</strain>
        <tissue evidence="9">Whole specimen</tissue>
    </source>
</reference>
<evidence type="ECO:0000256" key="7">
    <source>
        <dbReference type="ARBA" id="ARBA00035267"/>
    </source>
</evidence>
<accession>A0AAN8G299</accession>
<name>A0AAN8G299_PATCE</name>
<evidence type="ECO:0000256" key="5">
    <source>
        <dbReference type="ARBA" id="ARBA00023128"/>
    </source>
</evidence>
<comment type="subcellular location">
    <subcellularLocation>
        <location evidence="1">Mitochondrion</location>
    </subcellularLocation>
</comment>
<keyword evidence="4" id="KW-0689">Ribosomal protein</keyword>
<proteinExistence type="inferred from homology"/>
<keyword evidence="3" id="KW-0809">Transit peptide</keyword>
<evidence type="ECO:0000313" key="10">
    <source>
        <dbReference type="Proteomes" id="UP001347796"/>
    </source>
</evidence>
<dbReference type="Gene3D" id="2.40.50.100">
    <property type="match status" value="1"/>
</dbReference>
<evidence type="ECO:0000313" key="9">
    <source>
        <dbReference type="EMBL" id="KAK6169047.1"/>
    </source>
</evidence>
<dbReference type="SUPFAM" id="SSF110324">
    <property type="entry name" value="Ribosomal L27 protein-like"/>
    <property type="match status" value="1"/>
</dbReference>
<keyword evidence="10" id="KW-1185">Reference proteome</keyword>
<dbReference type="FunFam" id="2.40.50.100:FF:000031">
    <property type="entry name" value="39S ribosomal protein L27, mitochondrial"/>
    <property type="match status" value="1"/>
</dbReference>
<dbReference type="GO" id="GO:0005743">
    <property type="term" value="C:mitochondrial inner membrane"/>
    <property type="evidence" value="ECO:0007669"/>
    <property type="project" value="UniProtKB-ARBA"/>
</dbReference>
<evidence type="ECO:0000256" key="4">
    <source>
        <dbReference type="ARBA" id="ARBA00022980"/>
    </source>
</evidence>
<dbReference type="GO" id="GO:0005762">
    <property type="term" value="C:mitochondrial large ribosomal subunit"/>
    <property type="evidence" value="ECO:0007669"/>
    <property type="project" value="TreeGrafter"/>
</dbReference>
<dbReference type="InterPro" id="IPR001684">
    <property type="entry name" value="Ribosomal_bL27"/>
</dbReference>
<dbReference type="Pfam" id="PF01016">
    <property type="entry name" value="Ribosomal_L27"/>
    <property type="match status" value="1"/>
</dbReference>
<evidence type="ECO:0000256" key="6">
    <source>
        <dbReference type="ARBA" id="ARBA00023274"/>
    </source>
</evidence>
<organism evidence="9 10">
    <name type="scientific">Patella caerulea</name>
    <name type="common">Rayed Mediterranean limpet</name>
    <dbReference type="NCBI Taxonomy" id="87958"/>
    <lineage>
        <taxon>Eukaryota</taxon>
        <taxon>Metazoa</taxon>
        <taxon>Spiralia</taxon>
        <taxon>Lophotrochozoa</taxon>
        <taxon>Mollusca</taxon>
        <taxon>Gastropoda</taxon>
        <taxon>Patellogastropoda</taxon>
        <taxon>Patelloidea</taxon>
        <taxon>Patellidae</taxon>
        <taxon>Patella</taxon>
    </lineage>
</organism>
<sequence length="148" mass="16566">MSASLLRGLSLKTSNFLNISGFLCIASPTEQVRYASKKAGGAVRNKKRRTLPKYRGWKRNDGSFVHAGEILATQRGLRFYPGENVELRRDNALHALRDGIVMVTSEVISPYPDSPLYTPVQSGLVIKKKFFNVYPTPLHAKFKLVSEI</sequence>
<dbReference type="EMBL" id="JAZGQO010000015">
    <property type="protein sequence ID" value="KAK6169047.1"/>
    <property type="molecule type" value="Genomic_DNA"/>
</dbReference>
<keyword evidence="6" id="KW-0687">Ribonucleoprotein</keyword>
<dbReference type="PANTHER" id="PTHR15893:SF0">
    <property type="entry name" value="LARGE RIBOSOMAL SUBUNIT PROTEIN BL27M"/>
    <property type="match status" value="1"/>
</dbReference>
<evidence type="ECO:0000256" key="8">
    <source>
        <dbReference type="ARBA" id="ARBA00076963"/>
    </source>
</evidence>